<name>A0A916NAW2_9BACT</name>
<feature type="transmembrane region" description="Helical" evidence="8">
    <location>
        <begin position="38"/>
        <end position="57"/>
    </location>
</feature>
<keyword evidence="8" id="KW-1133">Transmembrane helix</keyword>
<feature type="transmembrane region" description="Helical" evidence="8">
    <location>
        <begin position="179"/>
        <end position="199"/>
    </location>
</feature>
<evidence type="ECO:0000256" key="1">
    <source>
        <dbReference type="ARBA" id="ARBA00000085"/>
    </source>
</evidence>
<evidence type="ECO:0000256" key="5">
    <source>
        <dbReference type="ARBA" id="ARBA00022777"/>
    </source>
</evidence>
<sequence>MVTATPKKKPRFRLHPVALLNSQKLRRSFMDTYEQKSLFKYVIAIILLFLSIGSLFYTNYLVDKLEEREEREVRLYAKSLQYAINSQPGENFTVVMEVIEDAVNFYQIPAIYVDQNGFPQEKINMKFPKNSSRKEQEDIVNKSLAKMKQEHPAIPVEITGLGKGYIYYSNSFLLTQLRLYPFISLFVMLFIGYLAYLAFSSARKAEQNRVWVGLAKETAHQLGTPLSSLMAWVEYFRSEPSIDPSIAEEIEKDVIRLEMITTRFSNIGSVPTMKEEVVADVVSNFISYLEKRVSSKVKFYVSNELANGQTVLMNKNLFEWVIENICKNAVDAMAGVGEINVILQSPPLTKEIRIDISDSGKGMSKANMNKIFNPGFSTKKRGWGLGLTLAKRIIENYHSGKVFVKSSEIGKGTTFRIILNAKIIGEEELKKV</sequence>
<gene>
    <name evidence="10" type="primary">sasA_5</name>
    <name evidence="10" type="ORF">DYBT9275_01106</name>
</gene>
<keyword evidence="6" id="KW-0067">ATP-binding</keyword>
<dbReference type="InterPro" id="IPR004358">
    <property type="entry name" value="Sig_transdc_His_kin-like_C"/>
</dbReference>
<proteinExistence type="predicted"/>
<dbReference type="PROSITE" id="PS50109">
    <property type="entry name" value="HIS_KIN"/>
    <property type="match status" value="1"/>
</dbReference>
<dbReference type="GO" id="GO:0004673">
    <property type="term" value="F:protein histidine kinase activity"/>
    <property type="evidence" value="ECO:0007669"/>
    <property type="project" value="UniProtKB-EC"/>
</dbReference>
<dbReference type="Pfam" id="PF02518">
    <property type="entry name" value="HATPase_c"/>
    <property type="match status" value="1"/>
</dbReference>
<keyword evidence="11" id="KW-1185">Reference proteome</keyword>
<keyword evidence="5" id="KW-0418">Kinase</keyword>
<protein>
    <recommendedName>
        <fullName evidence="2">histidine kinase</fullName>
        <ecNumber evidence="2">2.7.13.3</ecNumber>
    </recommendedName>
</protein>
<evidence type="ECO:0000256" key="7">
    <source>
        <dbReference type="ARBA" id="ARBA00023012"/>
    </source>
</evidence>
<accession>A0A916NAW2</accession>
<comment type="catalytic activity">
    <reaction evidence="1">
        <text>ATP + protein L-histidine = ADP + protein N-phospho-L-histidine.</text>
        <dbReference type="EC" id="2.7.13.3"/>
    </reaction>
</comment>
<keyword evidence="8" id="KW-0812">Transmembrane</keyword>
<dbReference type="PANTHER" id="PTHR43065">
    <property type="entry name" value="SENSOR HISTIDINE KINASE"/>
    <property type="match status" value="1"/>
</dbReference>
<dbReference type="SUPFAM" id="SSF55874">
    <property type="entry name" value="ATPase domain of HSP90 chaperone/DNA topoisomerase II/histidine kinase"/>
    <property type="match status" value="1"/>
</dbReference>
<evidence type="ECO:0000256" key="2">
    <source>
        <dbReference type="ARBA" id="ARBA00012438"/>
    </source>
</evidence>
<keyword evidence="8" id="KW-0472">Membrane</keyword>
<reference evidence="10" key="1">
    <citation type="submission" date="2021-04" db="EMBL/GenBank/DDBJ databases">
        <authorList>
            <person name="Rodrigo-Torres L."/>
            <person name="Arahal R. D."/>
            <person name="Lucena T."/>
        </authorList>
    </citation>
    <scope>NUCLEOTIDE SEQUENCE</scope>
    <source>
        <strain evidence="10">CECT 9275</strain>
    </source>
</reference>
<organism evidence="10 11">
    <name type="scientific">Dyadobacter helix</name>
    <dbReference type="NCBI Taxonomy" id="2822344"/>
    <lineage>
        <taxon>Bacteria</taxon>
        <taxon>Pseudomonadati</taxon>
        <taxon>Bacteroidota</taxon>
        <taxon>Cytophagia</taxon>
        <taxon>Cytophagales</taxon>
        <taxon>Spirosomataceae</taxon>
        <taxon>Dyadobacter</taxon>
    </lineage>
</organism>
<evidence type="ECO:0000256" key="3">
    <source>
        <dbReference type="ARBA" id="ARBA00022679"/>
    </source>
</evidence>
<dbReference type="InterPro" id="IPR005467">
    <property type="entry name" value="His_kinase_dom"/>
</dbReference>
<dbReference type="PRINTS" id="PR00344">
    <property type="entry name" value="BCTRLSENSOR"/>
</dbReference>
<evidence type="ECO:0000256" key="4">
    <source>
        <dbReference type="ARBA" id="ARBA00022741"/>
    </source>
</evidence>
<dbReference type="InterPro" id="IPR003594">
    <property type="entry name" value="HATPase_dom"/>
</dbReference>
<dbReference type="SMART" id="SM00387">
    <property type="entry name" value="HATPase_c"/>
    <property type="match status" value="1"/>
</dbReference>
<dbReference type="Gene3D" id="3.30.565.10">
    <property type="entry name" value="Histidine kinase-like ATPase, C-terminal domain"/>
    <property type="match status" value="1"/>
</dbReference>
<dbReference type="EC" id="2.7.13.3" evidence="2"/>
<evidence type="ECO:0000259" key="9">
    <source>
        <dbReference type="PROSITE" id="PS50109"/>
    </source>
</evidence>
<dbReference type="AlphaFoldDB" id="A0A916NAW2"/>
<dbReference type="InterPro" id="IPR036890">
    <property type="entry name" value="HATPase_C_sf"/>
</dbReference>
<comment type="caution">
    <text evidence="10">The sequence shown here is derived from an EMBL/GenBank/DDBJ whole genome shotgun (WGS) entry which is preliminary data.</text>
</comment>
<evidence type="ECO:0000313" key="10">
    <source>
        <dbReference type="EMBL" id="CAG4993117.1"/>
    </source>
</evidence>
<evidence type="ECO:0000256" key="8">
    <source>
        <dbReference type="SAM" id="Phobius"/>
    </source>
</evidence>
<keyword evidence="7" id="KW-0902">Two-component regulatory system</keyword>
<dbReference type="Proteomes" id="UP000680038">
    <property type="component" value="Unassembled WGS sequence"/>
</dbReference>
<keyword evidence="4" id="KW-0547">Nucleotide-binding</keyword>
<dbReference type="GO" id="GO:0005524">
    <property type="term" value="F:ATP binding"/>
    <property type="evidence" value="ECO:0007669"/>
    <property type="project" value="UniProtKB-KW"/>
</dbReference>
<evidence type="ECO:0000313" key="11">
    <source>
        <dbReference type="Proteomes" id="UP000680038"/>
    </source>
</evidence>
<feature type="domain" description="Histidine kinase" evidence="9">
    <location>
        <begin position="217"/>
        <end position="423"/>
    </location>
</feature>
<keyword evidence="3 10" id="KW-0808">Transferase</keyword>
<dbReference type="EMBL" id="CAJRAF010000001">
    <property type="protein sequence ID" value="CAG4993117.1"/>
    <property type="molecule type" value="Genomic_DNA"/>
</dbReference>
<dbReference type="GO" id="GO:0000160">
    <property type="term" value="P:phosphorelay signal transduction system"/>
    <property type="evidence" value="ECO:0007669"/>
    <property type="project" value="UniProtKB-KW"/>
</dbReference>
<evidence type="ECO:0000256" key="6">
    <source>
        <dbReference type="ARBA" id="ARBA00022840"/>
    </source>
</evidence>
<dbReference type="PANTHER" id="PTHR43065:SF46">
    <property type="entry name" value="C4-DICARBOXYLATE TRANSPORT SENSOR PROTEIN DCTB"/>
    <property type="match status" value="1"/>
</dbReference>